<evidence type="ECO:0000259" key="3">
    <source>
        <dbReference type="Pfam" id="PF01619"/>
    </source>
</evidence>
<reference evidence="4" key="1">
    <citation type="submission" date="2020-09" db="EMBL/GenBank/DDBJ databases">
        <authorList>
            <person name="Kim M.K."/>
        </authorList>
    </citation>
    <scope>NUCLEOTIDE SEQUENCE</scope>
    <source>
        <strain evidence="4">BT702</strain>
    </source>
</reference>
<proteinExistence type="predicted"/>
<protein>
    <submittedName>
        <fullName evidence="4">Proline dehydrogenase family protein</fullName>
    </submittedName>
</protein>
<name>A0A927ATA7_9BACT</name>
<dbReference type="InterPro" id="IPR029041">
    <property type="entry name" value="FAD-linked_oxidoreductase-like"/>
</dbReference>
<keyword evidence="1" id="KW-0560">Oxidoreductase</keyword>
<dbReference type="EMBL" id="JACWZY010000002">
    <property type="protein sequence ID" value="MBD2699717.1"/>
    <property type="molecule type" value="Genomic_DNA"/>
</dbReference>
<dbReference type="Pfam" id="PF01619">
    <property type="entry name" value="Pro_dh"/>
    <property type="match status" value="1"/>
</dbReference>
<keyword evidence="2" id="KW-1133">Transmembrane helix</keyword>
<dbReference type="RefSeq" id="WP_190885773.1">
    <property type="nucleotide sequence ID" value="NZ_JACWZY010000002.1"/>
</dbReference>
<dbReference type="PANTHER" id="PTHR13914:SF0">
    <property type="entry name" value="PROLINE DEHYDROGENASE 1, MITOCHONDRIAL"/>
    <property type="match status" value="1"/>
</dbReference>
<dbReference type="InterPro" id="IPR002872">
    <property type="entry name" value="Proline_DH_dom"/>
</dbReference>
<dbReference type="Proteomes" id="UP000598820">
    <property type="component" value="Unassembled WGS sequence"/>
</dbReference>
<keyword evidence="2" id="KW-0812">Transmembrane</keyword>
<evidence type="ECO:0000313" key="4">
    <source>
        <dbReference type="EMBL" id="MBD2699717.1"/>
    </source>
</evidence>
<comment type="caution">
    <text evidence="4">The sequence shown here is derived from an EMBL/GenBank/DDBJ whole genome shotgun (WGS) entry which is preliminary data.</text>
</comment>
<sequence>MPETVQGLADVKSDVDGPVSFEDTSIAFSSQSDFKLRKTYWLFALMNQGWLVNLGTFFIKIALRLRLPIKFLIKNTIFEQFCGGESIRDCETTIHHLHKAHVGTILDYSVEGEDTEKSFDDTGLEIIRTIERASESADIPFSVFKMTGVASTELLEAVQIGDSLNKEQKAQFDRVLQRVDMLCRRAHERNVRIFVDAEESWIQDTIDTLAYEMMDRYNHEHPIVYNTYQMYRWESLDHLRRDTAEARAKGYFLGVKLVRGAYLEKERLRAHEEEYQDPIQATKEDTDRDFNTAIDFCLENRDVISICLGTHNEYSCQYCIQQMKQLSIANDDPHIYFAQLLGMSDNISYNLANSGYNVAKYVPYGPVESVMPYLFRRADENKSIAGQSSREFTLVSDELKRRKGCRQ</sequence>
<feature type="domain" description="Proline dehydrogenase" evidence="3">
    <location>
        <begin position="91"/>
        <end position="389"/>
    </location>
</feature>
<accession>A0A927ATA7</accession>
<keyword evidence="2" id="KW-0472">Membrane</keyword>
<dbReference type="AlphaFoldDB" id="A0A927ATA7"/>
<evidence type="ECO:0000256" key="1">
    <source>
        <dbReference type="ARBA" id="ARBA00023002"/>
    </source>
</evidence>
<organism evidence="4 5">
    <name type="scientific">Spirosoma profusum</name>
    <dbReference type="NCBI Taxonomy" id="2771354"/>
    <lineage>
        <taxon>Bacteria</taxon>
        <taxon>Pseudomonadati</taxon>
        <taxon>Bacteroidota</taxon>
        <taxon>Cytophagia</taxon>
        <taxon>Cytophagales</taxon>
        <taxon>Cytophagaceae</taxon>
        <taxon>Spirosoma</taxon>
    </lineage>
</organism>
<dbReference type="GO" id="GO:0010133">
    <property type="term" value="P:L-proline catabolic process to L-glutamate"/>
    <property type="evidence" value="ECO:0007669"/>
    <property type="project" value="TreeGrafter"/>
</dbReference>
<dbReference type="SUPFAM" id="SSF51730">
    <property type="entry name" value="FAD-linked oxidoreductase"/>
    <property type="match status" value="1"/>
</dbReference>
<evidence type="ECO:0000256" key="2">
    <source>
        <dbReference type="SAM" id="Phobius"/>
    </source>
</evidence>
<dbReference type="InterPro" id="IPR015659">
    <property type="entry name" value="Proline_oxidase"/>
</dbReference>
<evidence type="ECO:0000313" key="5">
    <source>
        <dbReference type="Proteomes" id="UP000598820"/>
    </source>
</evidence>
<keyword evidence="5" id="KW-1185">Reference proteome</keyword>
<feature type="transmembrane region" description="Helical" evidence="2">
    <location>
        <begin position="40"/>
        <end position="63"/>
    </location>
</feature>
<gene>
    <name evidence="4" type="ORF">IC229_03645</name>
</gene>
<dbReference type="GO" id="GO:0004657">
    <property type="term" value="F:proline dehydrogenase activity"/>
    <property type="evidence" value="ECO:0007669"/>
    <property type="project" value="InterPro"/>
</dbReference>
<dbReference type="PANTHER" id="PTHR13914">
    <property type="entry name" value="PROLINE OXIDASE"/>
    <property type="match status" value="1"/>
</dbReference>
<dbReference type="Gene3D" id="3.20.20.220">
    <property type="match status" value="1"/>
</dbReference>
<dbReference type="GO" id="GO:0071949">
    <property type="term" value="F:FAD binding"/>
    <property type="evidence" value="ECO:0007669"/>
    <property type="project" value="TreeGrafter"/>
</dbReference>